<sequence>MHRIVLSISICLLMMNGYAQHGVKFMEGNFQEALEIAKQQNKMLFVDVYTSWCGPCRWMSEEVLQTPEAAKYFDKYFVCFKIDAEKGDGMAFAEEYGVRAYPTFLMILPDGTLRHKIVGADTLHIFISRVARGLKEKTSWGYFMKKYSEGTLQKKEIPMAVGVFREAGMKEEVKNLSDSLFGLLSSKEKFASRYWVVYEELKYSDLFAPRFKFFVENRGEIAGKKYEEVSFKIICTMLSDHLINNTTGRITSKENPWNCGDANEMPYMRSLIKMSDLRDKEFFLVWCDLAEACYFGQADQVKEYIRKMTILPEAIEFGRSFVWAFQQYFPDEKEELIKLRELWNLDEDNCRK</sequence>
<evidence type="ECO:0000256" key="1">
    <source>
        <dbReference type="ARBA" id="ARBA00022729"/>
    </source>
</evidence>
<dbReference type="AlphaFoldDB" id="A0A3S9VT76"/>
<keyword evidence="1 3" id="KW-0732">Signal</keyword>
<dbReference type="PANTHER" id="PTHR15337:SF11">
    <property type="entry name" value="THIOREDOXIN DOMAIN-CONTAINING PROTEIN"/>
    <property type="match status" value="1"/>
</dbReference>
<keyword evidence="6" id="KW-1185">Reference proteome</keyword>
<name>A0A3S9VT76_9BACT</name>
<feature type="domain" description="Thioredoxin" evidence="4">
    <location>
        <begin position="6"/>
        <end position="136"/>
    </location>
</feature>
<dbReference type="Pfam" id="PF13899">
    <property type="entry name" value="Thioredoxin_7"/>
    <property type="match status" value="1"/>
</dbReference>
<dbReference type="SUPFAM" id="SSF52833">
    <property type="entry name" value="Thioredoxin-like"/>
    <property type="match status" value="1"/>
</dbReference>
<evidence type="ECO:0000313" key="5">
    <source>
        <dbReference type="EMBL" id="AZS29774.1"/>
    </source>
</evidence>
<dbReference type="KEGG" id="buy:D8S85_09605"/>
<evidence type="ECO:0000259" key="4">
    <source>
        <dbReference type="PROSITE" id="PS51352"/>
    </source>
</evidence>
<evidence type="ECO:0000256" key="2">
    <source>
        <dbReference type="ARBA" id="ARBA00023284"/>
    </source>
</evidence>
<protein>
    <submittedName>
        <fullName evidence="5">Thioredoxin</fullName>
    </submittedName>
</protein>
<dbReference type="InterPro" id="IPR051099">
    <property type="entry name" value="AGR/TXD"/>
</dbReference>
<dbReference type="PANTHER" id="PTHR15337">
    <property type="entry name" value="ANTERIOR GRADIENT PROTEIN-RELATED"/>
    <property type="match status" value="1"/>
</dbReference>
<accession>A0A3S9VT76</accession>
<evidence type="ECO:0000313" key="6">
    <source>
        <dbReference type="Proteomes" id="UP000270673"/>
    </source>
</evidence>
<dbReference type="EMBL" id="CP032819">
    <property type="protein sequence ID" value="AZS29774.1"/>
    <property type="molecule type" value="Genomic_DNA"/>
</dbReference>
<feature type="signal peptide" evidence="3">
    <location>
        <begin position="1"/>
        <end position="21"/>
    </location>
</feature>
<feature type="chain" id="PRO_5019111918" evidence="3">
    <location>
        <begin position="22"/>
        <end position="352"/>
    </location>
</feature>
<keyword evidence="2" id="KW-0676">Redox-active center</keyword>
<dbReference type="CDD" id="cd02947">
    <property type="entry name" value="TRX_family"/>
    <property type="match status" value="1"/>
</dbReference>
<dbReference type="Gene3D" id="3.40.30.10">
    <property type="entry name" value="Glutaredoxin"/>
    <property type="match status" value="1"/>
</dbReference>
<organism evidence="5 6">
    <name type="scientific">Butyricimonas faecalis</name>
    <dbReference type="NCBI Taxonomy" id="2093856"/>
    <lineage>
        <taxon>Bacteria</taxon>
        <taxon>Pseudomonadati</taxon>
        <taxon>Bacteroidota</taxon>
        <taxon>Bacteroidia</taxon>
        <taxon>Bacteroidales</taxon>
        <taxon>Odoribacteraceae</taxon>
        <taxon>Butyricimonas</taxon>
    </lineage>
</organism>
<dbReference type="OrthoDB" id="1099736at2"/>
<dbReference type="InterPro" id="IPR036249">
    <property type="entry name" value="Thioredoxin-like_sf"/>
</dbReference>
<dbReference type="InterPro" id="IPR013766">
    <property type="entry name" value="Thioredoxin_domain"/>
</dbReference>
<dbReference type="PROSITE" id="PS51352">
    <property type="entry name" value="THIOREDOXIN_2"/>
    <property type="match status" value="1"/>
</dbReference>
<proteinExistence type="predicted"/>
<dbReference type="InterPro" id="IPR017937">
    <property type="entry name" value="Thioredoxin_CS"/>
</dbReference>
<dbReference type="RefSeq" id="WP_127075006.1">
    <property type="nucleotide sequence ID" value="NZ_CP032819.1"/>
</dbReference>
<evidence type="ECO:0000256" key="3">
    <source>
        <dbReference type="SAM" id="SignalP"/>
    </source>
</evidence>
<dbReference type="PROSITE" id="PS00194">
    <property type="entry name" value="THIOREDOXIN_1"/>
    <property type="match status" value="1"/>
</dbReference>
<reference evidence="5 6" key="1">
    <citation type="submission" date="2018-10" db="EMBL/GenBank/DDBJ databases">
        <title>Butyricimonas faecalis sp. nov., isolated from human faeces and emended description of the genus Butyricimonas.</title>
        <authorList>
            <person name="Le Roy T."/>
            <person name="Van der Smissen P."/>
            <person name="Paquot A."/>
            <person name="Delzenne N."/>
            <person name="Muccioli G."/>
            <person name="Collet J.-F."/>
            <person name="Cani P.D."/>
        </authorList>
    </citation>
    <scope>NUCLEOTIDE SEQUENCE [LARGE SCALE GENOMIC DNA]</scope>
    <source>
        <strain evidence="5 6">H184</strain>
    </source>
</reference>
<gene>
    <name evidence="5" type="ORF">D8S85_09605</name>
</gene>
<dbReference type="Proteomes" id="UP000270673">
    <property type="component" value="Chromosome"/>
</dbReference>